<name>A0A1I7YR36_9BILA</name>
<organism evidence="1 2">
    <name type="scientific">Steinernema glaseri</name>
    <dbReference type="NCBI Taxonomy" id="37863"/>
    <lineage>
        <taxon>Eukaryota</taxon>
        <taxon>Metazoa</taxon>
        <taxon>Ecdysozoa</taxon>
        <taxon>Nematoda</taxon>
        <taxon>Chromadorea</taxon>
        <taxon>Rhabditida</taxon>
        <taxon>Tylenchina</taxon>
        <taxon>Panagrolaimomorpha</taxon>
        <taxon>Strongyloidoidea</taxon>
        <taxon>Steinernematidae</taxon>
        <taxon>Steinernema</taxon>
    </lineage>
</organism>
<sequence>MIRLQSICALSIAATTDRSSDLSTRGVALDGVDTIRHDGNPVDLIRQSRDIYANVVRQEAQLAQDRCEGSEKLDPSDNCTMMDRILFFN</sequence>
<proteinExistence type="predicted"/>
<keyword evidence="1" id="KW-1185">Reference proteome</keyword>
<reference evidence="2" key="1">
    <citation type="submission" date="2016-11" db="UniProtKB">
        <authorList>
            <consortium name="WormBaseParasite"/>
        </authorList>
    </citation>
    <scope>IDENTIFICATION</scope>
</reference>
<accession>A0A1I7YR36</accession>
<protein>
    <submittedName>
        <fullName evidence="2">Secreted protein</fullName>
    </submittedName>
</protein>
<dbReference type="Proteomes" id="UP000095287">
    <property type="component" value="Unplaced"/>
</dbReference>
<evidence type="ECO:0000313" key="2">
    <source>
        <dbReference type="WBParaSite" id="L893_g18625.t1"/>
    </source>
</evidence>
<dbReference type="WBParaSite" id="L893_g18625.t1">
    <property type="protein sequence ID" value="L893_g18625.t1"/>
    <property type="gene ID" value="L893_g18625"/>
</dbReference>
<dbReference type="AlphaFoldDB" id="A0A1I7YR36"/>
<evidence type="ECO:0000313" key="1">
    <source>
        <dbReference type="Proteomes" id="UP000095287"/>
    </source>
</evidence>